<dbReference type="Proteomes" id="UP000238479">
    <property type="component" value="Chromosome 3"/>
</dbReference>
<reference evidence="1 2" key="1">
    <citation type="journal article" date="2018" name="Nat. Genet.">
        <title>The Rosa genome provides new insights in the design of modern roses.</title>
        <authorList>
            <person name="Bendahmane M."/>
        </authorList>
    </citation>
    <scope>NUCLEOTIDE SEQUENCE [LARGE SCALE GENOMIC DNA]</scope>
    <source>
        <strain evidence="2">cv. Old Blush</strain>
    </source>
</reference>
<proteinExistence type="predicted"/>
<gene>
    <name evidence="1" type="ORF">RchiOBHm_Chr3g0461131</name>
</gene>
<protein>
    <submittedName>
        <fullName evidence="1">Uncharacterized protein</fullName>
    </submittedName>
</protein>
<keyword evidence="2" id="KW-1185">Reference proteome</keyword>
<organism evidence="1 2">
    <name type="scientific">Rosa chinensis</name>
    <name type="common">China rose</name>
    <dbReference type="NCBI Taxonomy" id="74649"/>
    <lineage>
        <taxon>Eukaryota</taxon>
        <taxon>Viridiplantae</taxon>
        <taxon>Streptophyta</taxon>
        <taxon>Embryophyta</taxon>
        <taxon>Tracheophyta</taxon>
        <taxon>Spermatophyta</taxon>
        <taxon>Magnoliopsida</taxon>
        <taxon>eudicotyledons</taxon>
        <taxon>Gunneridae</taxon>
        <taxon>Pentapetalae</taxon>
        <taxon>rosids</taxon>
        <taxon>fabids</taxon>
        <taxon>Rosales</taxon>
        <taxon>Rosaceae</taxon>
        <taxon>Rosoideae</taxon>
        <taxon>Rosoideae incertae sedis</taxon>
        <taxon>Rosa</taxon>
    </lineage>
</organism>
<dbReference type="Gramene" id="PRQ42758">
    <property type="protein sequence ID" value="PRQ42758"/>
    <property type="gene ID" value="RchiOBHm_Chr3g0461131"/>
</dbReference>
<dbReference type="EMBL" id="PDCK01000041">
    <property type="protein sequence ID" value="PRQ42758.1"/>
    <property type="molecule type" value="Genomic_DNA"/>
</dbReference>
<name>A0A2P6R8J0_ROSCH</name>
<sequence length="73" mass="8182">MHFIISMAYPTLPIPHNAVIKIRKLDSSSLIPIARLFNKIWGTILRPSLLPQSTYNKELSETAEGSHLNLGIL</sequence>
<accession>A0A2P6R8J0</accession>
<evidence type="ECO:0000313" key="2">
    <source>
        <dbReference type="Proteomes" id="UP000238479"/>
    </source>
</evidence>
<dbReference type="AlphaFoldDB" id="A0A2P6R8J0"/>
<comment type="caution">
    <text evidence="1">The sequence shown here is derived from an EMBL/GenBank/DDBJ whole genome shotgun (WGS) entry which is preliminary data.</text>
</comment>
<evidence type="ECO:0000313" key="1">
    <source>
        <dbReference type="EMBL" id="PRQ42758.1"/>
    </source>
</evidence>